<dbReference type="EC" id="7.2.2.21" evidence="15"/>
<dbReference type="STRING" id="1432562.WN59_05605"/>
<evidence type="ECO:0000256" key="2">
    <source>
        <dbReference type="ARBA" id="ARBA00006024"/>
    </source>
</evidence>
<dbReference type="PATRIC" id="fig|1432562.3.peg.1115"/>
<evidence type="ECO:0000256" key="15">
    <source>
        <dbReference type="ARBA" id="ARBA00039103"/>
    </source>
</evidence>
<proteinExistence type="inferred from homology"/>
<gene>
    <name evidence="19" type="ORF">WN59_05605</name>
</gene>
<dbReference type="InterPro" id="IPR006121">
    <property type="entry name" value="HMA_dom"/>
</dbReference>
<dbReference type="PROSITE" id="PS01047">
    <property type="entry name" value="HMA_1"/>
    <property type="match status" value="1"/>
</dbReference>
<dbReference type="SFLD" id="SFLDG00002">
    <property type="entry name" value="C1.7:_P-type_atpase_like"/>
    <property type="match status" value="1"/>
</dbReference>
<comment type="similarity">
    <text evidence="2 17">Belongs to the cation transport ATPase (P-type) (TC 3.A.3) family. Type IB subfamily.</text>
</comment>
<comment type="subcellular location">
    <subcellularLocation>
        <location evidence="1">Cell membrane</location>
        <topology evidence="1">Multi-pass membrane protein</topology>
    </subcellularLocation>
</comment>
<keyword evidence="4 17" id="KW-1003">Cell membrane</keyword>
<dbReference type="Gene3D" id="3.40.50.1000">
    <property type="entry name" value="HAD superfamily/HAD-like"/>
    <property type="match status" value="1"/>
</dbReference>
<dbReference type="NCBIfam" id="TIGR01494">
    <property type="entry name" value="ATPase_P-type"/>
    <property type="match status" value="1"/>
</dbReference>
<dbReference type="PANTHER" id="PTHR48085">
    <property type="entry name" value="CADMIUM/ZINC-TRANSPORTING ATPASE HMA2-RELATED"/>
    <property type="match status" value="1"/>
</dbReference>
<dbReference type="NCBIfam" id="TIGR01511">
    <property type="entry name" value="ATPase-IB1_Cu"/>
    <property type="match status" value="1"/>
</dbReference>
<evidence type="ECO:0000313" key="20">
    <source>
        <dbReference type="Proteomes" id="UP000034287"/>
    </source>
</evidence>
<evidence type="ECO:0000256" key="16">
    <source>
        <dbReference type="ARBA" id="ARBA00049338"/>
    </source>
</evidence>
<keyword evidence="11" id="KW-1278">Translocase</keyword>
<dbReference type="Gene3D" id="3.40.1110.10">
    <property type="entry name" value="Calcium-transporting ATPase, cytoplasmic domain N"/>
    <property type="match status" value="1"/>
</dbReference>
<keyword evidence="20" id="KW-1185">Reference proteome</keyword>
<dbReference type="InterPro" id="IPR036412">
    <property type="entry name" value="HAD-like_sf"/>
</dbReference>
<dbReference type="SFLD" id="SFLDS00003">
    <property type="entry name" value="Haloacid_Dehalogenase"/>
    <property type="match status" value="1"/>
</dbReference>
<keyword evidence="13" id="KW-0406">Ion transport</keyword>
<organism evidence="19 20">
    <name type="scientific">Salinicoccus sediminis</name>
    <dbReference type="NCBI Taxonomy" id="1432562"/>
    <lineage>
        <taxon>Bacteria</taxon>
        <taxon>Bacillati</taxon>
        <taxon>Bacillota</taxon>
        <taxon>Bacilli</taxon>
        <taxon>Bacillales</taxon>
        <taxon>Staphylococcaceae</taxon>
        <taxon>Salinicoccus</taxon>
    </lineage>
</organism>
<dbReference type="SUPFAM" id="SSF81665">
    <property type="entry name" value="Calcium ATPase, transmembrane domain M"/>
    <property type="match status" value="1"/>
</dbReference>
<dbReference type="NCBIfam" id="TIGR01512">
    <property type="entry name" value="ATPase-IB2_Cd"/>
    <property type="match status" value="1"/>
</dbReference>
<keyword evidence="8 17" id="KW-0479">Metal-binding</keyword>
<comment type="caution">
    <text evidence="19">The sequence shown here is derived from an EMBL/GenBank/DDBJ whole genome shotgun (WGS) entry which is preliminary data.</text>
</comment>
<reference evidence="19 20" key="1">
    <citation type="submission" date="2015-04" db="EMBL/GenBank/DDBJ databases">
        <title>Taxonomic description and genome sequence of Salinicoccus sediminis sp. nov., a novel hyper halotolerant bacterium isolated from marine sediment.</title>
        <authorList>
            <person name="Mathan Kumar R."/>
            <person name="Kaur G."/>
            <person name="Kumar N."/>
            <person name="Kumar A."/>
            <person name="Singh N.K."/>
            <person name="Kaur N."/>
            <person name="Mayilraj S."/>
        </authorList>
    </citation>
    <scope>NUCLEOTIDE SEQUENCE [LARGE SCALE GENOMIC DNA]</scope>
    <source>
        <strain evidence="19 20">SV-16</strain>
    </source>
</reference>
<dbReference type="InterPro" id="IPR027256">
    <property type="entry name" value="P-typ_ATPase_IB"/>
</dbReference>
<dbReference type="CDD" id="cd00371">
    <property type="entry name" value="HMA"/>
    <property type="match status" value="1"/>
</dbReference>
<feature type="transmembrane region" description="Helical" evidence="17">
    <location>
        <begin position="638"/>
        <end position="655"/>
    </location>
</feature>
<evidence type="ECO:0000256" key="17">
    <source>
        <dbReference type="RuleBase" id="RU362081"/>
    </source>
</evidence>
<feature type="transmembrane region" description="Helical" evidence="17">
    <location>
        <begin position="111"/>
        <end position="134"/>
    </location>
</feature>
<evidence type="ECO:0000256" key="4">
    <source>
        <dbReference type="ARBA" id="ARBA00022475"/>
    </source>
</evidence>
<evidence type="ECO:0000256" key="11">
    <source>
        <dbReference type="ARBA" id="ARBA00022967"/>
    </source>
</evidence>
<dbReference type="SUPFAM" id="SSF55008">
    <property type="entry name" value="HMA, heavy metal-associated domain"/>
    <property type="match status" value="1"/>
</dbReference>
<keyword evidence="9 17" id="KW-0547">Nucleotide-binding</keyword>
<dbReference type="PRINTS" id="PR00941">
    <property type="entry name" value="CDATPASE"/>
</dbReference>
<keyword evidence="14 17" id="KW-0472">Membrane</keyword>
<dbReference type="InterPro" id="IPR051014">
    <property type="entry name" value="Cation_Transport_ATPase_IB"/>
</dbReference>
<evidence type="ECO:0000259" key="18">
    <source>
        <dbReference type="PROSITE" id="PS50846"/>
    </source>
</evidence>
<dbReference type="PRINTS" id="PR00119">
    <property type="entry name" value="CATATPASE"/>
</dbReference>
<dbReference type="PANTHER" id="PTHR48085:SF5">
    <property type="entry name" value="CADMIUM_ZINC-TRANSPORTING ATPASE HMA4-RELATED"/>
    <property type="match status" value="1"/>
</dbReference>
<dbReference type="Pfam" id="PF00122">
    <property type="entry name" value="E1-E2_ATPase"/>
    <property type="match status" value="1"/>
</dbReference>
<evidence type="ECO:0000256" key="1">
    <source>
        <dbReference type="ARBA" id="ARBA00004651"/>
    </source>
</evidence>
<dbReference type="Pfam" id="PF00403">
    <property type="entry name" value="HMA"/>
    <property type="match status" value="1"/>
</dbReference>
<dbReference type="InterPro" id="IPR036163">
    <property type="entry name" value="HMA_dom_sf"/>
</dbReference>
<evidence type="ECO:0000256" key="5">
    <source>
        <dbReference type="ARBA" id="ARBA00022539"/>
    </source>
</evidence>
<evidence type="ECO:0000256" key="8">
    <source>
        <dbReference type="ARBA" id="ARBA00022723"/>
    </source>
</evidence>
<protein>
    <recommendedName>
        <fullName evidence="15">Cd(2+)-exporting ATPase</fullName>
        <ecNumber evidence="15">7.2.2.21</ecNumber>
    </recommendedName>
</protein>
<feature type="domain" description="HMA" evidence="18">
    <location>
        <begin position="4"/>
        <end position="67"/>
    </location>
</feature>
<dbReference type="RefSeq" id="WP_046513920.1">
    <property type="nucleotide sequence ID" value="NZ_LAYZ01000002.1"/>
</dbReference>
<dbReference type="EMBL" id="LAYZ01000002">
    <property type="protein sequence ID" value="KKK35101.1"/>
    <property type="molecule type" value="Genomic_DNA"/>
</dbReference>
<dbReference type="Gene3D" id="3.30.70.100">
    <property type="match status" value="1"/>
</dbReference>
<accession>A0A0M2SN42</accession>
<dbReference type="AlphaFoldDB" id="A0A0M2SN42"/>
<feature type="transmembrane region" description="Helical" evidence="17">
    <location>
        <begin position="310"/>
        <end position="330"/>
    </location>
</feature>
<evidence type="ECO:0000256" key="6">
    <source>
        <dbReference type="ARBA" id="ARBA00022553"/>
    </source>
</evidence>
<dbReference type="SUPFAM" id="SSF81653">
    <property type="entry name" value="Calcium ATPase, transduction domain A"/>
    <property type="match status" value="1"/>
</dbReference>
<dbReference type="PROSITE" id="PS00154">
    <property type="entry name" value="ATPASE_E1_E2"/>
    <property type="match status" value="1"/>
</dbReference>
<evidence type="ECO:0000256" key="10">
    <source>
        <dbReference type="ARBA" id="ARBA00022840"/>
    </source>
</evidence>
<dbReference type="InterPro" id="IPR008250">
    <property type="entry name" value="ATPase_P-typ_transduc_dom_A_sf"/>
</dbReference>
<sequence>MQNEQKTYRIDGFSCANCAKTFEQNVRDISSVEDASVNFGASQITITGDASVQQIEKAGAFENLKVVDRNQPEPKKPPFLQKHRKVLISSLFMLAGFALVIAGSGQTWTTTGLFLVSILTGGHRMFLTGFGNLAKLRFDMKTLMTIAVIGAALIGEWPEAAVVVVLFAVSESLERYSMEKARASIRSLMDLAPDTAVIKTASGTKSVPVEEVEIGDIVIIKPGDKLSMDGIIRYGSTDINQAAITGESLPVMKLAGDEVFAGTLNGSGYLEVEVTKHNEDTTLSKIIRLVEEAQGKRAPAQHFVDQFAKYYTPAIMAAALLVAVAPPLFFDAQWAVWVYQGLAVLVVGCPCALVISTPIAIVSAIGNAANKGVLIKGGVYLEKIGQSRTIAFDKTGTLTEGHPHVTDFVTYENVEKETTLAIAAALESRSGHPLASSILEYAESENIDHTTLNIEDFMSETGTGVTGCIDGRTYTIGKPEKFEDAARYQADGKTVMIMKEDGHVVCLFAVMDQLRDSSREAVEKLHGMGVSTAMLTGDNQRSAGAIAKSIGIDEVFAELMPEDKLDAVKTMKVEDRVAMVGDGINDAPALATADVGIAMGKGTDTALETADAALMGNDIRLLPFTVDLSRRTLRIIKANITFSLVIKLIALLLVIPGWLTLWIAILSDIGATLIVALNGMRLLRVKE</sequence>
<keyword evidence="10 17" id="KW-0067">ATP-binding</keyword>
<dbReference type="InterPro" id="IPR017969">
    <property type="entry name" value="Heavy-metal-associated_CS"/>
</dbReference>
<keyword evidence="6" id="KW-0597">Phosphoprotein</keyword>
<dbReference type="Proteomes" id="UP000034287">
    <property type="component" value="Unassembled WGS sequence"/>
</dbReference>
<comment type="catalytic activity">
    <reaction evidence="16">
        <text>Cd(2+)(in) + ATP + H2O = Cd(2+)(out) + ADP + phosphate + H(+)</text>
        <dbReference type="Rhea" id="RHEA:12132"/>
        <dbReference type="ChEBI" id="CHEBI:15377"/>
        <dbReference type="ChEBI" id="CHEBI:15378"/>
        <dbReference type="ChEBI" id="CHEBI:30616"/>
        <dbReference type="ChEBI" id="CHEBI:43474"/>
        <dbReference type="ChEBI" id="CHEBI:48775"/>
        <dbReference type="ChEBI" id="CHEBI:456216"/>
        <dbReference type="EC" id="7.2.2.21"/>
    </reaction>
</comment>
<dbReference type="NCBIfam" id="TIGR01525">
    <property type="entry name" value="ATPase-IB_hvy"/>
    <property type="match status" value="1"/>
</dbReference>
<keyword evidence="3" id="KW-0813">Transport</keyword>
<dbReference type="GO" id="GO:0016887">
    <property type="term" value="F:ATP hydrolysis activity"/>
    <property type="evidence" value="ECO:0007669"/>
    <property type="project" value="InterPro"/>
</dbReference>
<dbReference type="Pfam" id="PF00702">
    <property type="entry name" value="Hydrolase"/>
    <property type="match status" value="1"/>
</dbReference>
<evidence type="ECO:0000256" key="13">
    <source>
        <dbReference type="ARBA" id="ARBA00023065"/>
    </source>
</evidence>
<keyword evidence="12 17" id="KW-1133">Transmembrane helix</keyword>
<dbReference type="FunFam" id="2.70.150.10:FF:000002">
    <property type="entry name" value="Copper-transporting ATPase 1, putative"/>
    <property type="match status" value="1"/>
</dbReference>
<dbReference type="PROSITE" id="PS50846">
    <property type="entry name" value="HMA_2"/>
    <property type="match status" value="1"/>
</dbReference>
<dbReference type="SFLD" id="SFLDF00027">
    <property type="entry name" value="p-type_atpase"/>
    <property type="match status" value="1"/>
</dbReference>
<dbReference type="PROSITE" id="PS01229">
    <property type="entry name" value="COF_2"/>
    <property type="match status" value="1"/>
</dbReference>
<dbReference type="GO" id="GO:0046872">
    <property type="term" value="F:metal ion binding"/>
    <property type="evidence" value="ECO:0007669"/>
    <property type="project" value="UniProtKB-KW"/>
</dbReference>
<dbReference type="SUPFAM" id="SSF56784">
    <property type="entry name" value="HAD-like"/>
    <property type="match status" value="1"/>
</dbReference>
<keyword evidence="5" id="KW-0104">Cadmium</keyword>
<dbReference type="InterPro" id="IPR059000">
    <property type="entry name" value="ATPase_P-type_domA"/>
</dbReference>
<evidence type="ECO:0000256" key="12">
    <source>
        <dbReference type="ARBA" id="ARBA00022989"/>
    </source>
</evidence>
<dbReference type="InterPro" id="IPR001757">
    <property type="entry name" value="P_typ_ATPase"/>
</dbReference>
<evidence type="ECO:0000256" key="14">
    <source>
        <dbReference type="ARBA" id="ARBA00023136"/>
    </source>
</evidence>
<evidence type="ECO:0000256" key="9">
    <source>
        <dbReference type="ARBA" id="ARBA00022741"/>
    </source>
</evidence>
<dbReference type="OrthoDB" id="9813266at2"/>
<dbReference type="GO" id="GO:0005886">
    <property type="term" value="C:plasma membrane"/>
    <property type="evidence" value="ECO:0007669"/>
    <property type="project" value="UniProtKB-SubCell"/>
</dbReference>
<dbReference type="InterPro" id="IPR023299">
    <property type="entry name" value="ATPase_P-typ_cyto_dom_N"/>
</dbReference>
<evidence type="ECO:0000256" key="7">
    <source>
        <dbReference type="ARBA" id="ARBA00022692"/>
    </source>
</evidence>
<dbReference type="GO" id="GO:0008551">
    <property type="term" value="F:P-type cadmium transporter activity"/>
    <property type="evidence" value="ECO:0007669"/>
    <property type="project" value="UniProtKB-EC"/>
</dbReference>
<dbReference type="InterPro" id="IPR023298">
    <property type="entry name" value="ATPase_P-typ_TM_dom_sf"/>
</dbReference>
<dbReference type="InterPro" id="IPR044492">
    <property type="entry name" value="P_typ_ATPase_HD_dom"/>
</dbReference>
<evidence type="ECO:0000256" key="3">
    <source>
        <dbReference type="ARBA" id="ARBA00022448"/>
    </source>
</evidence>
<dbReference type="InterPro" id="IPR023214">
    <property type="entry name" value="HAD_sf"/>
</dbReference>
<name>A0A0M2SN42_9STAP</name>
<dbReference type="Gene3D" id="2.70.150.10">
    <property type="entry name" value="Calcium-transporting ATPase, cytoplasmic transduction domain A"/>
    <property type="match status" value="1"/>
</dbReference>
<keyword evidence="7 17" id="KW-0812">Transmembrane</keyword>
<feature type="transmembrane region" description="Helical" evidence="17">
    <location>
        <begin position="86"/>
        <end position="105"/>
    </location>
</feature>
<evidence type="ECO:0000313" key="19">
    <source>
        <dbReference type="EMBL" id="KKK35101.1"/>
    </source>
</evidence>
<feature type="transmembrane region" description="Helical" evidence="17">
    <location>
        <begin position="342"/>
        <end position="366"/>
    </location>
</feature>
<dbReference type="InterPro" id="IPR018303">
    <property type="entry name" value="ATPase_P-typ_P_site"/>
</dbReference>
<dbReference type="GO" id="GO:0005524">
    <property type="term" value="F:ATP binding"/>
    <property type="evidence" value="ECO:0007669"/>
    <property type="project" value="UniProtKB-UniRule"/>
</dbReference>